<sequence length="82" mass="9684">MRILIKKITGCENSIKELEDGLDELTKQLGSPDSSYQDPEDHTIFIKYGNLKKVLDQKMNEWEELHSEFEDLKKSPYYMEQT</sequence>
<dbReference type="AlphaFoldDB" id="X1D2N7"/>
<dbReference type="GO" id="GO:0005524">
    <property type="term" value="F:ATP binding"/>
    <property type="evidence" value="ECO:0007669"/>
    <property type="project" value="UniProtKB-KW"/>
</dbReference>
<dbReference type="Gene3D" id="1.10.287.380">
    <property type="entry name" value="Valyl-tRNA synthetase, C-terminal domain"/>
    <property type="match status" value="1"/>
</dbReference>
<proteinExistence type="predicted"/>
<comment type="caution">
    <text evidence="3">The sequence shown here is derived from an EMBL/GenBank/DDBJ whole genome shotgun (WGS) entry which is preliminary data.</text>
</comment>
<reference evidence="3" key="1">
    <citation type="journal article" date="2014" name="Front. Microbiol.">
        <title>High frequency of phylogenetically diverse reductive dehalogenase-homologous genes in deep subseafloor sedimentary metagenomes.</title>
        <authorList>
            <person name="Kawai M."/>
            <person name="Futagami T."/>
            <person name="Toyoda A."/>
            <person name="Takaki Y."/>
            <person name="Nishi S."/>
            <person name="Hori S."/>
            <person name="Arai W."/>
            <person name="Tsubouchi T."/>
            <person name="Morono Y."/>
            <person name="Uchiyama I."/>
            <person name="Ito T."/>
            <person name="Fujiyama A."/>
            <person name="Inagaki F."/>
            <person name="Takami H."/>
        </authorList>
    </citation>
    <scope>NUCLEOTIDE SEQUENCE</scope>
    <source>
        <strain evidence="3">Expedition CK06-06</strain>
    </source>
</reference>
<evidence type="ECO:0008006" key="4">
    <source>
        <dbReference type="Google" id="ProtNLM"/>
    </source>
</evidence>
<evidence type="ECO:0000256" key="2">
    <source>
        <dbReference type="ARBA" id="ARBA00022840"/>
    </source>
</evidence>
<organism evidence="3">
    <name type="scientific">marine sediment metagenome</name>
    <dbReference type="NCBI Taxonomy" id="412755"/>
    <lineage>
        <taxon>unclassified sequences</taxon>
        <taxon>metagenomes</taxon>
        <taxon>ecological metagenomes</taxon>
    </lineage>
</organism>
<accession>X1D2N7</accession>
<keyword evidence="2" id="KW-0067">ATP-binding</keyword>
<evidence type="ECO:0000313" key="3">
    <source>
        <dbReference type="EMBL" id="GAG99382.1"/>
    </source>
</evidence>
<keyword evidence="1" id="KW-0547">Nucleotide-binding</keyword>
<name>X1D2N7_9ZZZZ</name>
<protein>
    <recommendedName>
        <fullName evidence="4">ABC transporter Uup C-terminal domain-containing protein</fullName>
    </recommendedName>
</protein>
<gene>
    <name evidence="3" type="ORF">S01H4_41462</name>
</gene>
<dbReference type="InterPro" id="IPR037118">
    <property type="entry name" value="Val-tRNA_synth_C_sf"/>
</dbReference>
<dbReference type="EMBL" id="BART01022679">
    <property type="protein sequence ID" value="GAG99382.1"/>
    <property type="molecule type" value="Genomic_DNA"/>
</dbReference>
<evidence type="ECO:0000256" key="1">
    <source>
        <dbReference type="ARBA" id="ARBA00022741"/>
    </source>
</evidence>